<accession>A0A2T4YWQ6</accession>
<comment type="caution">
    <text evidence="1">The sequence shown here is derived from an EMBL/GenBank/DDBJ whole genome shotgun (WGS) entry which is preliminary data.</text>
</comment>
<evidence type="ECO:0000313" key="1">
    <source>
        <dbReference type="EMBL" id="PTM49293.1"/>
    </source>
</evidence>
<proteinExistence type="predicted"/>
<dbReference type="RefSeq" id="WP_146167413.1">
    <property type="nucleotide sequence ID" value="NZ_PZZL01000019.1"/>
</dbReference>
<evidence type="ECO:0000313" key="2">
    <source>
        <dbReference type="Proteomes" id="UP000241808"/>
    </source>
</evidence>
<sequence length="81" mass="9163">MPDDDEVSTPQKSVVITFPREKSDQLKRRGEARNLGLTEISKAMGPQARGAKGRWCDTCKGIWYSFVHETHCPVCGQRSKR</sequence>
<gene>
    <name evidence="1" type="ORF">C8P69_1197</name>
</gene>
<dbReference type="AlphaFoldDB" id="A0A2T4YWQ6"/>
<dbReference type="OrthoDB" id="7064376at2"/>
<dbReference type="EMBL" id="PZZL01000019">
    <property type="protein sequence ID" value="PTM49293.1"/>
    <property type="molecule type" value="Genomic_DNA"/>
</dbReference>
<dbReference type="Proteomes" id="UP000241808">
    <property type="component" value="Unassembled WGS sequence"/>
</dbReference>
<name>A0A2T4YWQ6_9HYPH</name>
<protein>
    <submittedName>
        <fullName evidence="1">Uncharacterized protein</fullName>
    </submittedName>
</protein>
<keyword evidence="2" id="KW-1185">Reference proteome</keyword>
<organism evidence="1 2">
    <name type="scientific">Phreatobacter oligotrophus</name>
    <dbReference type="NCBI Taxonomy" id="1122261"/>
    <lineage>
        <taxon>Bacteria</taxon>
        <taxon>Pseudomonadati</taxon>
        <taxon>Pseudomonadota</taxon>
        <taxon>Alphaproteobacteria</taxon>
        <taxon>Hyphomicrobiales</taxon>
        <taxon>Phreatobacteraceae</taxon>
        <taxon>Phreatobacter</taxon>
    </lineage>
</organism>
<reference evidence="1 2" key="1">
    <citation type="submission" date="2018-04" db="EMBL/GenBank/DDBJ databases">
        <title>Genomic Encyclopedia of Archaeal and Bacterial Type Strains, Phase II (KMG-II): from individual species to whole genera.</title>
        <authorList>
            <person name="Goeker M."/>
        </authorList>
    </citation>
    <scope>NUCLEOTIDE SEQUENCE [LARGE SCALE GENOMIC DNA]</scope>
    <source>
        <strain evidence="1 2">DSM 25521</strain>
    </source>
</reference>